<reference evidence="2 3" key="1">
    <citation type="submission" date="2016-11" db="EMBL/GenBank/DDBJ databases">
        <authorList>
            <person name="Jaros S."/>
            <person name="Januszkiewicz K."/>
            <person name="Wedrychowicz H."/>
        </authorList>
    </citation>
    <scope>NUCLEOTIDE SEQUENCE [LARGE SCALE GENOMIC DNA]</scope>
    <source>
        <strain evidence="2 3">DSM 29589</strain>
    </source>
</reference>
<dbReference type="STRING" id="337701.SAMN05444398_101814"/>
<dbReference type="Proteomes" id="UP000183974">
    <property type="component" value="Unassembled WGS sequence"/>
</dbReference>
<evidence type="ECO:0000256" key="1">
    <source>
        <dbReference type="SAM" id="MobiDB-lite"/>
    </source>
</evidence>
<protein>
    <recommendedName>
        <fullName evidence="4">DUF3726 domain-containing protein</fullName>
    </recommendedName>
</protein>
<proteinExistence type="predicted"/>
<sequence>MTWSLNEIETLSRKAARGAGLSWGLAEEAGKAARWLSAAGLPGPQVLAELLIRNDGADYETLCPLEHSEGHWIATGGTLCPLISGATLCDSAARLASGDDLHLGRTACPVLLLPYLAAAVGMTGTRLTVTWNDVSITLDAETHIGPHDPEALNAAVVDSVHIARAETGELTAPLTPGNRGEMPPETARQLTAFARRTYAPATSESRLSGAGAGLTDND</sequence>
<organism evidence="2 3">
    <name type="scientific">Roseovarius pacificus</name>
    <dbReference type="NCBI Taxonomy" id="337701"/>
    <lineage>
        <taxon>Bacteria</taxon>
        <taxon>Pseudomonadati</taxon>
        <taxon>Pseudomonadota</taxon>
        <taxon>Alphaproteobacteria</taxon>
        <taxon>Rhodobacterales</taxon>
        <taxon>Roseobacteraceae</taxon>
        <taxon>Roseovarius</taxon>
    </lineage>
</organism>
<dbReference type="RefSeq" id="WP_073032981.1">
    <property type="nucleotide sequence ID" value="NZ_BMLR01000001.1"/>
</dbReference>
<evidence type="ECO:0000313" key="3">
    <source>
        <dbReference type="Proteomes" id="UP000183974"/>
    </source>
</evidence>
<dbReference type="Pfam" id="PF12525">
    <property type="entry name" value="DUF3726"/>
    <property type="match status" value="1"/>
</dbReference>
<accession>A0A1M6YE28</accession>
<dbReference type="AlphaFoldDB" id="A0A1M6YE28"/>
<dbReference type="InterPro" id="IPR022201">
    <property type="entry name" value="DUF3726"/>
</dbReference>
<feature type="region of interest" description="Disordered" evidence="1">
    <location>
        <begin position="198"/>
        <end position="218"/>
    </location>
</feature>
<keyword evidence="3" id="KW-1185">Reference proteome</keyword>
<gene>
    <name evidence="2" type="ORF">SAMN05444398_101814</name>
</gene>
<dbReference type="OrthoDB" id="8420038at2"/>
<evidence type="ECO:0008006" key="4">
    <source>
        <dbReference type="Google" id="ProtNLM"/>
    </source>
</evidence>
<dbReference type="EMBL" id="FRBR01000001">
    <property type="protein sequence ID" value="SHL16340.1"/>
    <property type="molecule type" value="Genomic_DNA"/>
</dbReference>
<name>A0A1M6YE28_9RHOB</name>
<evidence type="ECO:0000313" key="2">
    <source>
        <dbReference type="EMBL" id="SHL16340.1"/>
    </source>
</evidence>